<gene>
    <name evidence="1" type="ORF">HRTV-25_gp51</name>
</gene>
<sequence>MGFPEPDDDTVAKSARALMKVRNDERVRAQRRATLARETGYVMLAPGMF</sequence>
<dbReference type="Proteomes" id="UP000827232">
    <property type="component" value="Segment"/>
</dbReference>
<dbReference type="EMBL" id="MZ334521">
    <property type="protein sequence ID" value="UBF22632.1"/>
    <property type="molecule type" value="Genomic_DNA"/>
</dbReference>
<name>A0AAE8XYK0_9CAUD</name>
<proteinExistence type="predicted"/>
<evidence type="ECO:0000313" key="2">
    <source>
        <dbReference type="Proteomes" id="UP000827232"/>
    </source>
</evidence>
<protein>
    <submittedName>
        <fullName evidence="1">Uncharacterized protein</fullName>
    </submittedName>
</protein>
<accession>A0AAE8XYK0</accession>
<organism evidence="1 2">
    <name type="scientific">Halorubrum tailed virus 25</name>
    <dbReference type="NCBI Taxonomy" id="2878006"/>
    <lineage>
        <taxon>Viruses</taxon>
        <taxon>Duplodnaviria</taxon>
        <taxon>Heunggongvirae</taxon>
        <taxon>Uroviricota</taxon>
        <taxon>Caudoviricetes</taxon>
        <taxon>Thumleimavirales</taxon>
        <taxon>Hafunaviridae</taxon>
        <taxon>Laminvirus</taxon>
        <taxon>Laminvirus thailandense</taxon>
        <taxon>Laminvirus HRTV25</taxon>
    </lineage>
</organism>
<reference evidence="1" key="1">
    <citation type="submission" date="2021-05" db="EMBL/GenBank/DDBJ databases">
        <title>Diversity, taxonomy and evolution of archaeal viruses of the class Caudoviricetes.</title>
        <authorList>
            <person name="Liu Y."/>
            <person name="Demina T.A."/>
            <person name="Roux S."/>
            <person name="Aiewsakun P."/>
            <person name="Kazlauskas D."/>
            <person name="Simmonds P."/>
            <person name="Prangishvili D."/>
            <person name="Oksanen H.M."/>
            <person name="Krupovic M."/>
        </authorList>
    </citation>
    <scope>NUCLEOTIDE SEQUENCE</scope>
    <source>
        <strain evidence="1">HRTV-25/14</strain>
    </source>
</reference>
<evidence type="ECO:0000313" key="1">
    <source>
        <dbReference type="EMBL" id="UBF22632.1"/>
    </source>
</evidence>
<keyword evidence="2" id="KW-1185">Reference proteome</keyword>